<dbReference type="Proteomes" id="UP000297452">
    <property type="component" value="Unassembled WGS sequence"/>
</dbReference>
<dbReference type="AlphaFoldDB" id="A0A4Z1HMM9"/>
<name>A0A4Z1HMM9_9HELO</name>
<gene>
    <name evidence="1" type="ORF">BOTNAR_0407g00040</name>
</gene>
<evidence type="ECO:0000313" key="1">
    <source>
        <dbReference type="EMBL" id="TGO50065.1"/>
    </source>
</evidence>
<proteinExistence type="predicted"/>
<evidence type="ECO:0000313" key="2">
    <source>
        <dbReference type="Proteomes" id="UP000297452"/>
    </source>
</evidence>
<reference evidence="1 2" key="1">
    <citation type="submission" date="2017-12" db="EMBL/GenBank/DDBJ databases">
        <title>Comparative genomics of Botrytis spp.</title>
        <authorList>
            <person name="Valero-Jimenez C.A."/>
            <person name="Tapia P."/>
            <person name="Veloso J."/>
            <person name="Silva-Moreno E."/>
            <person name="Staats M."/>
            <person name="Valdes J.H."/>
            <person name="Van Kan J.A.L."/>
        </authorList>
    </citation>
    <scope>NUCLEOTIDE SEQUENCE [LARGE SCALE GENOMIC DNA]</scope>
    <source>
        <strain evidence="1 2">MUCL2120</strain>
    </source>
</reference>
<accession>A0A4Z1HMM9</accession>
<protein>
    <submittedName>
        <fullName evidence="1">Uncharacterized protein</fullName>
    </submittedName>
</protein>
<dbReference type="EMBL" id="PQXJ01000407">
    <property type="protein sequence ID" value="TGO50065.1"/>
    <property type="molecule type" value="Genomic_DNA"/>
</dbReference>
<keyword evidence="2" id="KW-1185">Reference proteome</keyword>
<organism evidence="1 2">
    <name type="scientific">Botryotinia narcissicola</name>
    <dbReference type="NCBI Taxonomy" id="278944"/>
    <lineage>
        <taxon>Eukaryota</taxon>
        <taxon>Fungi</taxon>
        <taxon>Dikarya</taxon>
        <taxon>Ascomycota</taxon>
        <taxon>Pezizomycotina</taxon>
        <taxon>Leotiomycetes</taxon>
        <taxon>Helotiales</taxon>
        <taxon>Sclerotiniaceae</taxon>
        <taxon>Botryotinia</taxon>
    </lineage>
</organism>
<comment type="caution">
    <text evidence="1">The sequence shown here is derived from an EMBL/GenBank/DDBJ whole genome shotgun (WGS) entry which is preliminary data.</text>
</comment>
<sequence length="67" mass="7391">MFPKSSQGGMESKKWIELVNACRTYAKEGANPDFLIPDKLKEGAFPAGSTILRTLLPHALNNTSLVW</sequence>